<sequence length="391" mass="45793">MYDHVRVVYVLINLLNVIVMIYFGVQMSRTASKRMYWQYAAFPIISYCICMGLRFGRMIDYNLYADRYHELGRSLKEGGYELLFGLINNVMFNLGLPYQCFVLLCSFLLIYSFVFLLKSYRRAAPYMLVIFLIEAYNAENYIRWYLGIAFFLFFVAFLHKSNYLKSAVSGIVAVLFHVGILPLIAACLALCWLRRNIVPPVVAQVLLIVSVYLGSIQLLGFLEPYINFFGFDQRSTSYADNFGELINGQLGSIGVRDELRWSTQIRKIVAYSFPLYIIPQLLKRNKIRYLDANLFAIGIIIAPIFGQVEILDRYGSAFLLFSVIVSGYSYYYVLSNYRRYSVYMQFFCVVSLIFYIYPVFSDMLSRTEWYHMLFIWDAEGREKLPLYYFLK</sequence>
<feature type="transmembrane region" description="Helical" evidence="1">
    <location>
        <begin position="314"/>
        <end position="333"/>
    </location>
</feature>
<accession>A0A1G6LM13</accession>
<feature type="transmembrane region" description="Helical" evidence="1">
    <location>
        <begin position="171"/>
        <end position="193"/>
    </location>
</feature>
<dbReference type="EMBL" id="FMZO01000002">
    <property type="protein sequence ID" value="SDC44209.1"/>
    <property type="molecule type" value="Genomic_DNA"/>
</dbReference>
<proteinExistence type="predicted"/>
<feature type="transmembrane region" description="Helical" evidence="1">
    <location>
        <begin position="6"/>
        <end position="25"/>
    </location>
</feature>
<feature type="transmembrane region" description="Helical" evidence="1">
    <location>
        <begin position="37"/>
        <end position="56"/>
    </location>
</feature>
<reference evidence="3" key="1">
    <citation type="submission" date="2016-10" db="EMBL/GenBank/DDBJ databases">
        <authorList>
            <person name="Varghese N."/>
            <person name="Submissions S."/>
        </authorList>
    </citation>
    <scope>NUCLEOTIDE SEQUENCE [LARGE SCALE GENOMIC DNA]</scope>
    <source>
        <strain evidence="3">DSM 25811 / CCM 8410 / LMG 26954 / E90</strain>
    </source>
</reference>
<keyword evidence="1" id="KW-0472">Membrane</keyword>
<evidence type="ECO:0000256" key="1">
    <source>
        <dbReference type="SAM" id="Phobius"/>
    </source>
</evidence>
<feature type="transmembrane region" description="Helical" evidence="1">
    <location>
        <begin position="205"/>
        <end position="226"/>
    </location>
</feature>
<dbReference type="STRING" id="1285928.SAMN04487894_102393"/>
<keyword evidence="1" id="KW-0812">Transmembrane</keyword>
<dbReference type="OrthoDB" id="1489864at2"/>
<dbReference type="AlphaFoldDB" id="A0A1G6LM13"/>
<feature type="transmembrane region" description="Helical" evidence="1">
    <location>
        <begin position="289"/>
        <end position="308"/>
    </location>
</feature>
<feature type="transmembrane region" description="Helical" evidence="1">
    <location>
        <begin position="340"/>
        <end position="360"/>
    </location>
</feature>
<dbReference type="InterPro" id="IPR049458">
    <property type="entry name" value="EpsG-like"/>
</dbReference>
<evidence type="ECO:0000313" key="2">
    <source>
        <dbReference type="EMBL" id="SDC44209.1"/>
    </source>
</evidence>
<name>A0A1G6LM13_NIADE</name>
<protein>
    <submittedName>
        <fullName evidence="2">EpsG family protein</fullName>
    </submittedName>
</protein>
<feature type="transmembrane region" description="Helical" evidence="1">
    <location>
        <begin position="141"/>
        <end position="159"/>
    </location>
</feature>
<organism evidence="2 3">
    <name type="scientific">Niabella drilacis (strain DSM 25811 / CCM 8410 / CCUG 62505 / LMG 26954 / E90)</name>
    <dbReference type="NCBI Taxonomy" id="1285928"/>
    <lineage>
        <taxon>Bacteria</taxon>
        <taxon>Pseudomonadati</taxon>
        <taxon>Bacteroidota</taxon>
        <taxon>Chitinophagia</taxon>
        <taxon>Chitinophagales</taxon>
        <taxon>Chitinophagaceae</taxon>
        <taxon>Niabella</taxon>
    </lineage>
</organism>
<keyword evidence="3" id="KW-1185">Reference proteome</keyword>
<feature type="transmembrane region" description="Helical" evidence="1">
    <location>
        <begin position="96"/>
        <end position="120"/>
    </location>
</feature>
<dbReference type="Proteomes" id="UP000198757">
    <property type="component" value="Unassembled WGS sequence"/>
</dbReference>
<gene>
    <name evidence="2" type="ORF">SAMN04487894_102393</name>
</gene>
<dbReference type="Pfam" id="PF14897">
    <property type="entry name" value="EpsG"/>
    <property type="match status" value="1"/>
</dbReference>
<evidence type="ECO:0000313" key="3">
    <source>
        <dbReference type="Proteomes" id="UP000198757"/>
    </source>
</evidence>
<keyword evidence="1" id="KW-1133">Transmembrane helix</keyword>